<name>A0A9Q1KRZ0_9CARY</name>
<accession>A0A9Q1KRZ0</accession>
<feature type="domain" description="Retrotransposon Copia-like N-terminal" evidence="1">
    <location>
        <begin position="23"/>
        <end position="70"/>
    </location>
</feature>
<evidence type="ECO:0000313" key="3">
    <source>
        <dbReference type="Proteomes" id="UP001153076"/>
    </source>
</evidence>
<dbReference type="AlphaFoldDB" id="A0A9Q1KRZ0"/>
<dbReference type="OrthoDB" id="5544992at2759"/>
<evidence type="ECO:0000313" key="2">
    <source>
        <dbReference type="EMBL" id="KAJ8447741.1"/>
    </source>
</evidence>
<evidence type="ECO:0000259" key="1">
    <source>
        <dbReference type="Pfam" id="PF14244"/>
    </source>
</evidence>
<comment type="caution">
    <text evidence="2">The sequence shown here is derived from an EMBL/GenBank/DDBJ whole genome shotgun (WGS) entry which is preliminary data.</text>
</comment>
<proteinExistence type="predicted"/>
<organism evidence="2 3">
    <name type="scientific">Carnegiea gigantea</name>
    <dbReference type="NCBI Taxonomy" id="171969"/>
    <lineage>
        <taxon>Eukaryota</taxon>
        <taxon>Viridiplantae</taxon>
        <taxon>Streptophyta</taxon>
        <taxon>Embryophyta</taxon>
        <taxon>Tracheophyta</taxon>
        <taxon>Spermatophyta</taxon>
        <taxon>Magnoliopsida</taxon>
        <taxon>eudicotyledons</taxon>
        <taxon>Gunneridae</taxon>
        <taxon>Pentapetalae</taxon>
        <taxon>Caryophyllales</taxon>
        <taxon>Cactineae</taxon>
        <taxon>Cactaceae</taxon>
        <taxon>Cactoideae</taxon>
        <taxon>Echinocereeae</taxon>
        <taxon>Carnegiea</taxon>
    </lineage>
</organism>
<dbReference type="PANTHER" id="PTHR37610:SF6">
    <property type="entry name" value="GAG-POLYPEPTIDE OF LTR COPIA-TYPE-RELATED"/>
    <property type="match status" value="1"/>
</dbReference>
<gene>
    <name evidence="2" type="ORF">Cgig2_015104</name>
</gene>
<dbReference type="Pfam" id="PF14244">
    <property type="entry name" value="Retrotran_gag_3"/>
    <property type="match status" value="1"/>
</dbReference>
<dbReference type="InterPro" id="IPR029472">
    <property type="entry name" value="Copia-like_N"/>
</dbReference>
<dbReference type="EMBL" id="JAKOGI010000035">
    <property type="protein sequence ID" value="KAJ8447741.1"/>
    <property type="molecule type" value="Genomic_DNA"/>
</dbReference>
<dbReference type="Proteomes" id="UP001153076">
    <property type="component" value="Unassembled WGS sequence"/>
</dbReference>
<reference evidence="2" key="1">
    <citation type="submission" date="2022-04" db="EMBL/GenBank/DDBJ databases">
        <title>Carnegiea gigantea Genome sequencing and assembly v2.</title>
        <authorList>
            <person name="Copetti D."/>
            <person name="Sanderson M.J."/>
            <person name="Burquez A."/>
            <person name="Wojciechowski M.F."/>
        </authorList>
    </citation>
    <scope>NUCLEOTIDE SEQUENCE</scope>
    <source>
        <strain evidence="2">SGP5-SGP5p</strain>
        <tissue evidence="2">Aerial part</tissue>
    </source>
</reference>
<protein>
    <recommendedName>
        <fullName evidence="1">Retrotransposon Copia-like N-terminal domain-containing protein</fullName>
    </recommendedName>
</protein>
<keyword evidence="3" id="KW-1185">Reference proteome</keyword>
<dbReference type="PANTHER" id="PTHR37610">
    <property type="entry name" value="CCHC-TYPE DOMAIN-CONTAINING PROTEIN"/>
    <property type="match status" value="1"/>
</dbReference>
<sequence>MLAERNRTNNVAYNSLQNPLFIHPSDDPTSLAVGEKLVRAKNYKKWRRSMEIGLSTKKKLAFVQGTIPRPIDDLAKADQWDAYNNLVMTWLMNAVSVTIARSILKYNLNREVHSMKQDGISVSEFYTKMKRVWEELDAMVDVQITVISYQITAFM</sequence>